<dbReference type="Proteomes" id="UP000521872">
    <property type="component" value="Unassembled WGS sequence"/>
</dbReference>
<evidence type="ECO:0000313" key="2">
    <source>
        <dbReference type="EMBL" id="KAF4618663.1"/>
    </source>
</evidence>
<sequence length="275" mass="30561">MNVATLRSSASAVLFTLPLILKLLGTMAQIKVEYVLFDMDGLMIDSESIFMIAANESLKKYGKELTWDIKAGCLGKSDIESAKHIVSSFPDTALTMEEFVTERDRVQLALWPTTPLLPGVRKLVLHLKKYNIPMAVATSSRRRKMELKTAHLQDVIGCFDGKIVCGDDEQYGMRGKPWPDLFLTAAGELLGRDVGKPLDTPTEPQIKERSKGLVFEDATAGVQAAKRAGMSVIWVPEPRVLALDRNNIEEKPDLILGSLEEFVPEEWGLPPYDDK</sequence>
<reference evidence="2 3" key="1">
    <citation type="submission" date="2019-12" db="EMBL/GenBank/DDBJ databases">
        <authorList>
            <person name="Floudas D."/>
            <person name="Bentzer J."/>
            <person name="Ahren D."/>
            <person name="Johansson T."/>
            <person name="Persson P."/>
            <person name="Tunlid A."/>
        </authorList>
    </citation>
    <scope>NUCLEOTIDE SEQUENCE [LARGE SCALE GENOMIC DNA]</scope>
    <source>
        <strain evidence="2 3">CBS 102.39</strain>
    </source>
</reference>
<feature type="chain" id="PRO_5034121115" evidence="1">
    <location>
        <begin position="29"/>
        <end position="275"/>
    </location>
</feature>
<dbReference type="Pfam" id="PF00702">
    <property type="entry name" value="Hydrolase"/>
    <property type="match status" value="1"/>
</dbReference>
<accession>A0A8H4QXJ8</accession>
<feature type="signal peptide" evidence="1">
    <location>
        <begin position="1"/>
        <end position="28"/>
    </location>
</feature>
<name>A0A8H4QXJ8_9AGAR</name>
<dbReference type="SFLD" id="SFLDS00003">
    <property type="entry name" value="Haloacid_Dehalogenase"/>
    <property type="match status" value="1"/>
</dbReference>
<dbReference type="GO" id="GO:0016791">
    <property type="term" value="F:phosphatase activity"/>
    <property type="evidence" value="ECO:0007669"/>
    <property type="project" value="TreeGrafter"/>
</dbReference>
<dbReference type="InterPro" id="IPR023198">
    <property type="entry name" value="PGP-like_dom2"/>
</dbReference>
<dbReference type="InterPro" id="IPR023214">
    <property type="entry name" value="HAD_sf"/>
</dbReference>
<dbReference type="Gene3D" id="3.40.50.1000">
    <property type="entry name" value="HAD superfamily/HAD-like"/>
    <property type="match status" value="1"/>
</dbReference>
<evidence type="ECO:0000256" key="1">
    <source>
        <dbReference type="SAM" id="SignalP"/>
    </source>
</evidence>
<keyword evidence="1" id="KW-0732">Signal</keyword>
<keyword evidence="3" id="KW-1185">Reference proteome</keyword>
<dbReference type="Gene3D" id="1.10.150.240">
    <property type="entry name" value="Putative phosphatase, domain 2"/>
    <property type="match status" value="1"/>
</dbReference>
<proteinExistence type="predicted"/>
<dbReference type="FunFam" id="1.10.150.240:FF:000001">
    <property type="entry name" value="Haloacid dehalogenase-like hydrolase domain"/>
    <property type="match status" value="1"/>
</dbReference>
<gene>
    <name evidence="2" type="ORF">D9613_009793</name>
</gene>
<evidence type="ECO:0000313" key="3">
    <source>
        <dbReference type="Proteomes" id="UP000521872"/>
    </source>
</evidence>
<dbReference type="AlphaFoldDB" id="A0A8H4QXJ8"/>
<dbReference type="EMBL" id="JAACJL010000017">
    <property type="protein sequence ID" value="KAF4618663.1"/>
    <property type="molecule type" value="Genomic_DNA"/>
</dbReference>
<dbReference type="PANTHER" id="PTHR18901">
    <property type="entry name" value="2-DEOXYGLUCOSE-6-PHOSPHATE PHOSPHATASE 2"/>
    <property type="match status" value="1"/>
</dbReference>
<comment type="caution">
    <text evidence="2">The sequence shown here is derived from an EMBL/GenBank/DDBJ whole genome shotgun (WGS) entry which is preliminary data.</text>
</comment>
<dbReference type="PANTHER" id="PTHR18901:SF38">
    <property type="entry name" value="PSEUDOURIDINE-5'-PHOSPHATASE"/>
    <property type="match status" value="1"/>
</dbReference>
<protein>
    <submittedName>
        <fullName evidence="2">Uncharacterized protein</fullName>
    </submittedName>
</protein>
<organism evidence="2 3">
    <name type="scientific">Agrocybe pediades</name>
    <dbReference type="NCBI Taxonomy" id="84607"/>
    <lineage>
        <taxon>Eukaryota</taxon>
        <taxon>Fungi</taxon>
        <taxon>Dikarya</taxon>
        <taxon>Basidiomycota</taxon>
        <taxon>Agaricomycotina</taxon>
        <taxon>Agaricomycetes</taxon>
        <taxon>Agaricomycetidae</taxon>
        <taxon>Agaricales</taxon>
        <taxon>Agaricineae</taxon>
        <taxon>Strophariaceae</taxon>
        <taxon>Agrocybe</taxon>
    </lineage>
</organism>
<dbReference type="SUPFAM" id="SSF56784">
    <property type="entry name" value="HAD-like"/>
    <property type="match status" value="1"/>
</dbReference>
<dbReference type="SFLD" id="SFLDG01129">
    <property type="entry name" value="C1.5:_HAD__Beta-PGM__Phosphata"/>
    <property type="match status" value="1"/>
</dbReference>
<dbReference type="InterPro" id="IPR036412">
    <property type="entry name" value="HAD-like_sf"/>
</dbReference>